<evidence type="ECO:0000313" key="2">
    <source>
        <dbReference type="Proteomes" id="UP000280834"/>
    </source>
</evidence>
<sequence length="44" mass="4974">MVFYVTGDLTIDQWKELIWNEIGDFAEERAKRLAAPTANNGAMS</sequence>
<name>A0A0R3Q9L9_9BILA</name>
<organism evidence="3">
    <name type="scientific">Brugia timori</name>
    <dbReference type="NCBI Taxonomy" id="42155"/>
    <lineage>
        <taxon>Eukaryota</taxon>
        <taxon>Metazoa</taxon>
        <taxon>Ecdysozoa</taxon>
        <taxon>Nematoda</taxon>
        <taxon>Chromadorea</taxon>
        <taxon>Rhabditida</taxon>
        <taxon>Spirurina</taxon>
        <taxon>Spiruromorpha</taxon>
        <taxon>Filarioidea</taxon>
        <taxon>Onchocercidae</taxon>
        <taxon>Brugia</taxon>
    </lineage>
</organism>
<accession>A0A0R3Q9L9</accession>
<dbReference type="WBParaSite" id="BTMF_0000302701-mRNA-1">
    <property type="protein sequence ID" value="BTMF_0000302701-mRNA-1"/>
    <property type="gene ID" value="BTMF_0000302701"/>
</dbReference>
<dbReference type="AlphaFoldDB" id="A0A0R3Q9L9"/>
<dbReference type="EMBL" id="UZAG01001913">
    <property type="protein sequence ID" value="VDO12374.1"/>
    <property type="molecule type" value="Genomic_DNA"/>
</dbReference>
<evidence type="ECO:0000313" key="3">
    <source>
        <dbReference type="WBParaSite" id="BTMF_0000302701-mRNA-1"/>
    </source>
</evidence>
<protein>
    <submittedName>
        <fullName evidence="3">Transcriptional regulator</fullName>
    </submittedName>
</protein>
<dbReference type="Proteomes" id="UP000280834">
    <property type="component" value="Unassembled WGS sequence"/>
</dbReference>
<reference evidence="3" key="1">
    <citation type="submission" date="2017-02" db="UniProtKB">
        <authorList>
            <consortium name="WormBaseParasite"/>
        </authorList>
    </citation>
    <scope>IDENTIFICATION</scope>
</reference>
<proteinExistence type="predicted"/>
<evidence type="ECO:0000313" key="1">
    <source>
        <dbReference type="EMBL" id="VDO12374.1"/>
    </source>
</evidence>
<keyword evidence="2" id="KW-1185">Reference proteome</keyword>
<reference evidence="1 2" key="2">
    <citation type="submission" date="2018-11" db="EMBL/GenBank/DDBJ databases">
        <authorList>
            <consortium name="Pathogen Informatics"/>
        </authorList>
    </citation>
    <scope>NUCLEOTIDE SEQUENCE [LARGE SCALE GENOMIC DNA]</scope>
</reference>
<dbReference type="STRING" id="42155.A0A0R3Q9L9"/>
<gene>
    <name evidence="1" type="ORF">BTMF_LOCUS2351</name>
</gene>